<dbReference type="EMBL" id="DVGA01000101">
    <property type="protein sequence ID" value="HIQ79394.1"/>
    <property type="molecule type" value="Genomic_DNA"/>
</dbReference>
<comment type="catalytic activity">
    <reaction evidence="9">
        <text>4-CDP-2-C-methyl-D-erythritol + ATP = 4-CDP-2-C-methyl-D-erythritol 2-phosphate + ADP + H(+)</text>
        <dbReference type="Rhea" id="RHEA:18437"/>
        <dbReference type="ChEBI" id="CHEBI:15378"/>
        <dbReference type="ChEBI" id="CHEBI:30616"/>
        <dbReference type="ChEBI" id="CHEBI:57823"/>
        <dbReference type="ChEBI" id="CHEBI:57919"/>
        <dbReference type="ChEBI" id="CHEBI:456216"/>
        <dbReference type="EC" id="2.7.1.148"/>
    </reaction>
</comment>
<dbReference type="Gene3D" id="3.30.70.890">
    <property type="entry name" value="GHMP kinase, C-terminal domain"/>
    <property type="match status" value="1"/>
</dbReference>
<comment type="function">
    <text evidence="9">Catalyzes the phosphorylation of the position 2 hydroxy group of 4-diphosphocytidyl-2C-methyl-D-erythritol.</text>
</comment>
<dbReference type="GO" id="GO:0016114">
    <property type="term" value="P:terpenoid biosynthetic process"/>
    <property type="evidence" value="ECO:0007669"/>
    <property type="project" value="UniProtKB-UniRule"/>
</dbReference>
<feature type="domain" description="GHMP kinase C-terminal" evidence="11">
    <location>
        <begin position="200"/>
        <end position="275"/>
    </location>
</feature>
<feature type="active site" evidence="9">
    <location>
        <position position="11"/>
    </location>
</feature>
<dbReference type="Pfam" id="PF08544">
    <property type="entry name" value="GHMP_kinases_C"/>
    <property type="match status" value="1"/>
</dbReference>
<evidence type="ECO:0000256" key="6">
    <source>
        <dbReference type="ARBA" id="ARBA00022777"/>
    </source>
</evidence>
<reference evidence="12" key="1">
    <citation type="submission" date="2020-10" db="EMBL/GenBank/DDBJ databases">
        <authorList>
            <person name="Gilroy R."/>
        </authorList>
    </citation>
    <scope>NUCLEOTIDE SEQUENCE</scope>
    <source>
        <strain evidence="12">ChiBcolR7-354</strain>
    </source>
</reference>
<dbReference type="GO" id="GO:0050515">
    <property type="term" value="F:4-(cytidine 5'-diphospho)-2-C-methyl-D-erythritol kinase activity"/>
    <property type="evidence" value="ECO:0007669"/>
    <property type="project" value="UniProtKB-UniRule"/>
</dbReference>
<feature type="active site" evidence="9">
    <location>
        <position position="137"/>
    </location>
</feature>
<keyword evidence="5 9" id="KW-0547">Nucleotide-binding</keyword>
<comment type="caution">
    <text evidence="12">The sequence shown here is derived from an EMBL/GenBank/DDBJ whole genome shotgun (WGS) entry which is preliminary data.</text>
</comment>
<dbReference type="Proteomes" id="UP000824262">
    <property type="component" value="Unassembled WGS sequence"/>
</dbReference>
<comment type="similarity">
    <text evidence="1 9">Belongs to the GHMP kinase family. IspE subfamily.</text>
</comment>
<evidence type="ECO:0000313" key="12">
    <source>
        <dbReference type="EMBL" id="HIQ79394.1"/>
    </source>
</evidence>
<protein>
    <recommendedName>
        <fullName evidence="3 9">4-diphosphocytidyl-2-C-methyl-D-erythritol kinase</fullName>
        <shortName evidence="9">CMK</shortName>
        <ecNumber evidence="2 9">2.7.1.148</ecNumber>
    </recommendedName>
    <alternativeName>
        <fullName evidence="8 9">4-(cytidine-5'-diphospho)-2-C-methyl-D-erythritol kinase</fullName>
    </alternativeName>
</protein>
<dbReference type="HAMAP" id="MF_00061">
    <property type="entry name" value="IspE"/>
    <property type="match status" value="1"/>
</dbReference>
<evidence type="ECO:0000256" key="1">
    <source>
        <dbReference type="ARBA" id="ARBA00009684"/>
    </source>
</evidence>
<evidence type="ECO:0000256" key="9">
    <source>
        <dbReference type="HAMAP-Rule" id="MF_00061"/>
    </source>
</evidence>
<dbReference type="InterPro" id="IPR014721">
    <property type="entry name" value="Ribsml_uS5_D2-typ_fold_subgr"/>
</dbReference>
<evidence type="ECO:0000256" key="8">
    <source>
        <dbReference type="ARBA" id="ARBA00032554"/>
    </source>
</evidence>
<feature type="domain" description="GHMP kinase N-terminal" evidence="10">
    <location>
        <begin position="68"/>
        <end position="145"/>
    </location>
</feature>
<dbReference type="Pfam" id="PF00288">
    <property type="entry name" value="GHMP_kinases_N"/>
    <property type="match status" value="1"/>
</dbReference>
<dbReference type="NCBIfam" id="TIGR00154">
    <property type="entry name" value="ispE"/>
    <property type="match status" value="1"/>
</dbReference>
<organism evidence="12 13">
    <name type="scientific">Candidatus Scatomorpha intestinavium</name>
    <dbReference type="NCBI Taxonomy" id="2840922"/>
    <lineage>
        <taxon>Bacteria</taxon>
        <taxon>Bacillati</taxon>
        <taxon>Bacillota</taxon>
        <taxon>Clostridia</taxon>
        <taxon>Eubacteriales</taxon>
        <taxon>Candidatus Scatomorpha</taxon>
    </lineage>
</organism>
<keyword evidence="9" id="KW-0414">Isoprene biosynthesis</keyword>
<dbReference type="InterPro" id="IPR036554">
    <property type="entry name" value="GHMP_kinase_C_sf"/>
</dbReference>
<dbReference type="PANTHER" id="PTHR43527">
    <property type="entry name" value="4-DIPHOSPHOCYTIDYL-2-C-METHYL-D-ERYTHRITOL KINASE, CHLOROPLASTIC"/>
    <property type="match status" value="1"/>
</dbReference>
<evidence type="ECO:0000313" key="13">
    <source>
        <dbReference type="Proteomes" id="UP000824262"/>
    </source>
</evidence>
<dbReference type="GO" id="GO:0019288">
    <property type="term" value="P:isopentenyl diphosphate biosynthetic process, methylerythritol 4-phosphate pathway"/>
    <property type="evidence" value="ECO:0007669"/>
    <property type="project" value="UniProtKB-UniRule"/>
</dbReference>
<comment type="pathway">
    <text evidence="9">Isoprenoid biosynthesis; isopentenyl diphosphate biosynthesis via DXP pathway; isopentenyl diphosphate from 1-deoxy-D-xylulose 5-phosphate: step 3/6.</text>
</comment>
<feature type="binding site" evidence="9">
    <location>
        <begin position="95"/>
        <end position="105"/>
    </location>
    <ligand>
        <name>ATP</name>
        <dbReference type="ChEBI" id="CHEBI:30616"/>
    </ligand>
</feature>
<keyword evidence="6 9" id="KW-0418">Kinase</keyword>
<accession>A0A9D0ZHG4</accession>
<evidence type="ECO:0000256" key="7">
    <source>
        <dbReference type="ARBA" id="ARBA00022840"/>
    </source>
</evidence>
<keyword evidence="4 9" id="KW-0808">Transferase</keyword>
<evidence type="ECO:0000256" key="3">
    <source>
        <dbReference type="ARBA" id="ARBA00017473"/>
    </source>
</evidence>
<dbReference type="PIRSF" id="PIRSF010376">
    <property type="entry name" value="IspE"/>
    <property type="match status" value="1"/>
</dbReference>
<name>A0A9D0ZHG4_9FIRM</name>
<dbReference type="EC" id="2.7.1.148" evidence="2 9"/>
<gene>
    <name evidence="9" type="primary">ispE</name>
    <name evidence="12" type="ORF">IAB77_09090</name>
</gene>
<dbReference type="InterPro" id="IPR004424">
    <property type="entry name" value="IspE"/>
</dbReference>
<evidence type="ECO:0000256" key="2">
    <source>
        <dbReference type="ARBA" id="ARBA00012052"/>
    </source>
</evidence>
<dbReference type="SUPFAM" id="SSF54211">
    <property type="entry name" value="Ribosomal protein S5 domain 2-like"/>
    <property type="match status" value="1"/>
</dbReference>
<sequence>MSGRSESARAKLNLSLDVLGKRPDGYHELRMVMQSSGLSDDVYVELREDGSFLAETNRRYIPSGEKNEAVKAARAFFSAAGLSLGAYIRIEKRIPVCAGLGGGSADAAAVLRALNALTGANFGAERLREIAAQVGSDVPFCVEGGTALVTGRGETVEELPALPDCGIVICMPHFTCSTPELFGRIDSRDSACRPDTPGLLSALEAGDLAGVSRRMYNVFEDVLDRRAGRAVTEIKGSLLDSGALGAVMSGSGSAVFGIFRPGPAAGEAARAVSHLCREVFVTRAEPKYENLGSN</sequence>
<dbReference type="Gene3D" id="3.30.230.10">
    <property type="match status" value="1"/>
</dbReference>
<dbReference type="GO" id="GO:0005524">
    <property type="term" value="F:ATP binding"/>
    <property type="evidence" value="ECO:0007669"/>
    <property type="project" value="UniProtKB-UniRule"/>
</dbReference>
<keyword evidence="7 9" id="KW-0067">ATP-binding</keyword>
<dbReference type="SUPFAM" id="SSF55060">
    <property type="entry name" value="GHMP Kinase, C-terminal domain"/>
    <property type="match status" value="1"/>
</dbReference>
<dbReference type="PANTHER" id="PTHR43527:SF2">
    <property type="entry name" value="4-DIPHOSPHOCYTIDYL-2-C-METHYL-D-ERYTHRITOL KINASE, CHLOROPLASTIC"/>
    <property type="match status" value="1"/>
</dbReference>
<evidence type="ECO:0000259" key="10">
    <source>
        <dbReference type="Pfam" id="PF00288"/>
    </source>
</evidence>
<reference evidence="12" key="2">
    <citation type="journal article" date="2021" name="PeerJ">
        <title>Extensive microbial diversity within the chicken gut microbiome revealed by metagenomics and culture.</title>
        <authorList>
            <person name="Gilroy R."/>
            <person name="Ravi A."/>
            <person name="Getino M."/>
            <person name="Pursley I."/>
            <person name="Horton D.L."/>
            <person name="Alikhan N.F."/>
            <person name="Baker D."/>
            <person name="Gharbi K."/>
            <person name="Hall N."/>
            <person name="Watson M."/>
            <person name="Adriaenssens E.M."/>
            <person name="Foster-Nyarko E."/>
            <person name="Jarju S."/>
            <person name="Secka A."/>
            <person name="Antonio M."/>
            <person name="Oren A."/>
            <person name="Chaudhuri R.R."/>
            <person name="La Ragione R."/>
            <person name="Hildebrand F."/>
            <person name="Pallen M.J."/>
        </authorList>
    </citation>
    <scope>NUCLEOTIDE SEQUENCE</scope>
    <source>
        <strain evidence="12">ChiBcolR7-354</strain>
    </source>
</reference>
<evidence type="ECO:0000256" key="4">
    <source>
        <dbReference type="ARBA" id="ARBA00022679"/>
    </source>
</evidence>
<proteinExistence type="inferred from homology"/>
<dbReference type="InterPro" id="IPR006204">
    <property type="entry name" value="GHMP_kinase_N_dom"/>
</dbReference>
<dbReference type="AlphaFoldDB" id="A0A9D0ZHG4"/>
<dbReference type="InterPro" id="IPR013750">
    <property type="entry name" value="GHMP_kinase_C_dom"/>
</dbReference>
<dbReference type="InterPro" id="IPR020568">
    <property type="entry name" value="Ribosomal_Su5_D2-typ_SF"/>
</dbReference>
<evidence type="ECO:0000259" key="11">
    <source>
        <dbReference type="Pfam" id="PF08544"/>
    </source>
</evidence>
<evidence type="ECO:0000256" key="5">
    <source>
        <dbReference type="ARBA" id="ARBA00022741"/>
    </source>
</evidence>